<comment type="caution">
    <text evidence="1">The sequence shown here is derived from an EMBL/GenBank/DDBJ whole genome shotgun (WGS) entry which is preliminary data.</text>
</comment>
<accession>A0A9D4HXF9</accession>
<reference evidence="1" key="2">
    <citation type="submission" date="2020-11" db="EMBL/GenBank/DDBJ databases">
        <authorList>
            <person name="McCartney M.A."/>
            <person name="Auch B."/>
            <person name="Kono T."/>
            <person name="Mallez S."/>
            <person name="Becker A."/>
            <person name="Gohl D.M."/>
            <person name="Silverstein K.A.T."/>
            <person name="Koren S."/>
            <person name="Bechman K.B."/>
            <person name="Herman A."/>
            <person name="Abrahante J.E."/>
            <person name="Garbe J."/>
        </authorList>
    </citation>
    <scope>NUCLEOTIDE SEQUENCE</scope>
    <source>
        <strain evidence="1">Duluth1</strain>
        <tissue evidence="1">Whole animal</tissue>
    </source>
</reference>
<dbReference type="EMBL" id="JAIWYP010000011">
    <property type="protein sequence ID" value="KAH3734531.1"/>
    <property type="molecule type" value="Genomic_DNA"/>
</dbReference>
<evidence type="ECO:0000313" key="2">
    <source>
        <dbReference type="Proteomes" id="UP000828390"/>
    </source>
</evidence>
<organism evidence="1 2">
    <name type="scientific">Dreissena polymorpha</name>
    <name type="common">Zebra mussel</name>
    <name type="synonym">Mytilus polymorpha</name>
    <dbReference type="NCBI Taxonomy" id="45954"/>
    <lineage>
        <taxon>Eukaryota</taxon>
        <taxon>Metazoa</taxon>
        <taxon>Spiralia</taxon>
        <taxon>Lophotrochozoa</taxon>
        <taxon>Mollusca</taxon>
        <taxon>Bivalvia</taxon>
        <taxon>Autobranchia</taxon>
        <taxon>Heteroconchia</taxon>
        <taxon>Euheterodonta</taxon>
        <taxon>Imparidentia</taxon>
        <taxon>Neoheterodontei</taxon>
        <taxon>Myida</taxon>
        <taxon>Dreissenoidea</taxon>
        <taxon>Dreissenidae</taxon>
        <taxon>Dreissena</taxon>
    </lineage>
</organism>
<evidence type="ECO:0000313" key="1">
    <source>
        <dbReference type="EMBL" id="KAH3734531.1"/>
    </source>
</evidence>
<keyword evidence="2" id="KW-1185">Reference proteome</keyword>
<name>A0A9D4HXF9_DREPO</name>
<sequence length="63" mass="7193">MISELFEQYSAGELTTSIPASLRKTLWTARHGVMYAASLTPSRQTHYLRAFGKLWTFLHVACF</sequence>
<dbReference type="AlphaFoldDB" id="A0A9D4HXF9"/>
<dbReference type="Proteomes" id="UP000828390">
    <property type="component" value="Unassembled WGS sequence"/>
</dbReference>
<gene>
    <name evidence="1" type="ORF">DPMN_040970</name>
</gene>
<reference evidence="1" key="1">
    <citation type="journal article" date="2019" name="bioRxiv">
        <title>The Genome of the Zebra Mussel, Dreissena polymorpha: A Resource for Invasive Species Research.</title>
        <authorList>
            <person name="McCartney M.A."/>
            <person name="Auch B."/>
            <person name="Kono T."/>
            <person name="Mallez S."/>
            <person name="Zhang Y."/>
            <person name="Obille A."/>
            <person name="Becker A."/>
            <person name="Abrahante J.E."/>
            <person name="Garbe J."/>
            <person name="Badalamenti J.P."/>
            <person name="Herman A."/>
            <person name="Mangelson H."/>
            <person name="Liachko I."/>
            <person name="Sullivan S."/>
            <person name="Sone E.D."/>
            <person name="Koren S."/>
            <person name="Silverstein K.A.T."/>
            <person name="Beckman K.B."/>
            <person name="Gohl D.M."/>
        </authorList>
    </citation>
    <scope>NUCLEOTIDE SEQUENCE</scope>
    <source>
        <strain evidence="1">Duluth1</strain>
        <tissue evidence="1">Whole animal</tissue>
    </source>
</reference>
<protein>
    <submittedName>
        <fullName evidence="1">Uncharacterized protein</fullName>
    </submittedName>
</protein>
<proteinExistence type="predicted"/>